<feature type="chain" id="PRO_5045286621" evidence="1">
    <location>
        <begin position="27"/>
        <end position="138"/>
    </location>
</feature>
<feature type="signal peptide" evidence="1">
    <location>
        <begin position="1"/>
        <end position="26"/>
    </location>
</feature>
<evidence type="ECO:0000313" key="2">
    <source>
        <dbReference type="EMBL" id="MCF6378169.1"/>
    </source>
</evidence>
<comment type="caution">
    <text evidence="2">The sequence shown here is derived from an EMBL/GenBank/DDBJ whole genome shotgun (WGS) entry which is preliminary data.</text>
</comment>
<evidence type="ECO:0000313" key="3">
    <source>
        <dbReference type="Proteomes" id="UP001201161"/>
    </source>
</evidence>
<organism evidence="2 3">
    <name type="scientific">Nocardioides potassii</name>
    <dbReference type="NCBI Taxonomy" id="2911371"/>
    <lineage>
        <taxon>Bacteria</taxon>
        <taxon>Bacillati</taxon>
        <taxon>Actinomycetota</taxon>
        <taxon>Actinomycetes</taxon>
        <taxon>Propionibacteriales</taxon>
        <taxon>Nocardioidaceae</taxon>
        <taxon>Nocardioides</taxon>
    </lineage>
</organism>
<dbReference type="EMBL" id="JAKJHZ010000007">
    <property type="protein sequence ID" value="MCF6378169.1"/>
    <property type="molecule type" value="Genomic_DNA"/>
</dbReference>
<keyword evidence="1" id="KW-0732">Signal</keyword>
<keyword evidence="3" id="KW-1185">Reference proteome</keyword>
<proteinExistence type="predicted"/>
<dbReference type="Proteomes" id="UP001201161">
    <property type="component" value="Unassembled WGS sequence"/>
</dbReference>
<sequence>MLKKAAVASLGACTLFTVMQAVPAHAEATANVSVGTQYGNVLRGQFRQNVDGSGYFFRSYGSGDCTGGTGDVDFSISNMASYAWDNAASYAQDYNSCDTKLFRYAGFDTALTGWINYGSGGQTLSGALNNLTTSFQLS</sequence>
<gene>
    <name evidence="2" type="ORF">L2K70_11200</name>
</gene>
<evidence type="ECO:0000256" key="1">
    <source>
        <dbReference type="SAM" id="SignalP"/>
    </source>
</evidence>
<reference evidence="2 3" key="1">
    <citation type="submission" date="2022-01" db="EMBL/GenBank/DDBJ databases">
        <title>Nocardioides sp. nov., an actinomycete isolated from mining soil.</title>
        <authorList>
            <person name="Liu L."/>
        </authorList>
    </citation>
    <scope>NUCLEOTIDE SEQUENCE [LARGE SCALE GENOMIC DNA]</scope>
    <source>
        <strain evidence="2 3">KLBMP 9356</strain>
    </source>
</reference>
<name>A0ABS9HD81_9ACTN</name>
<dbReference type="RefSeq" id="WP_236401921.1">
    <property type="nucleotide sequence ID" value="NZ_JAKJHZ010000007.1"/>
</dbReference>
<protein>
    <submittedName>
        <fullName evidence="2">Uncharacterized protein</fullName>
    </submittedName>
</protein>
<accession>A0ABS9HD81</accession>